<comment type="pathway">
    <text evidence="13">Cofactor biosynthesis; thiamine diphosphate biosynthesis; 4-amino-2-methyl-5-diphosphomethylpyrimidine from 5-amino-1-(5-phospho-D-ribosyl)imidazole: step 2/3.</text>
</comment>
<evidence type="ECO:0000256" key="4">
    <source>
        <dbReference type="ARBA" id="ARBA00009879"/>
    </source>
</evidence>
<dbReference type="GO" id="GO:0005829">
    <property type="term" value="C:cytosol"/>
    <property type="evidence" value="ECO:0007669"/>
    <property type="project" value="TreeGrafter"/>
</dbReference>
<evidence type="ECO:0000256" key="15">
    <source>
        <dbReference type="ARBA" id="ARBA00043176"/>
    </source>
</evidence>
<feature type="domain" description="Pyridoxamine kinase/Phosphomethylpyrimidine kinase" evidence="16">
    <location>
        <begin position="33"/>
        <end position="279"/>
    </location>
</feature>
<evidence type="ECO:0000256" key="2">
    <source>
        <dbReference type="ARBA" id="ARBA00000565"/>
    </source>
</evidence>
<dbReference type="PANTHER" id="PTHR20858">
    <property type="entry name" value="PHOSPHOMETHYLPYRIMIDINE KINASE"/>
    <property type="match status" value="1"/>
</dbReference>
<evidence type="ECO:0000256" key="1">
    <source>
        <dbReference type="ARBA" id="ARBA00000151"/>
    </source>
</evidence>
<evidence type="ECO:0000256" key="5">
    <source>
        <dbReference type="ARBA" id="ARBA00012135"/>
    </source>
</evidence>
<dbReference type="InterPro" id="IPR013749">
    <property type="entry name" value="PM/HMP-P_kinase-1"/>
</dbReference>
<comment type="caution">
    <text evidence="17">The sequence shown here is derived from an EMBL/GenBank/DDBJ whole genome shotgun (WGS) entry which is preliminary data.</text>
</comment>
<evidence type="ECO:0000313" key="18">
    <source>
        <dbReference type="Proteomes" id="UP000367750"/>
    </source>
</evidence>
<keyword evidence="12" id="KW-0784">Thiamine biosynthesis</keyword>
<dbReference type="Proteomes" id="UP000367750">
    <property type="component" value="Unassembled WGS sequence"/>
</dbReference>
<gene>
    <name evidence="17" type="primary">thiD</name>
    <name evidence="17" type="ORF">F4V43_11885</name>
</gene>
<sequence>MQSGLPLGGALGSGGSIADACSVPVALTIAGSDSGGGAGIQADLKTFQELGVYGTSALTAITAQNTLGVQGVLPVAAEQVGMQMDSVAADLPPDAVKTGMLFSGEVIETVAERAVRYGWKKLVVDPVITAKGGARLLREEALEALRRQLLPLALAVTPNVPEAELLAGFPIRSFADRERAAAAIHSLGSRFVILKGGHAEEDRDRAVDLVYDGSGFLRLESPRIATRHTHGTGCTFSAALAAELARGASVPEAAAAAKAFVQAAIEDGLGLGSGHGPTNHFAYKRRMARRESGEHV</sequence>
<dbReference type="GO" id="GO:0008902">
    <property type="term" value="F:hydroxymethylpyrimidine kinase activity"/>
    <property type="evidence" value="ECO:0007669"/>
    <property type="project" value="UniProtKB-EC"/>
</dbReference>
<dbReference type="SUPFAM" id="SSF53613">
    <property type="entry name" value="Ribokinase-like"/>
    <property type="match status" value="1"/>
</dbReference>
<organism evidence="17 18">
    <name type="scientific">Paenibacillus spiritus</name>
    <dbReference type="NCBI Taxonomy" id="2496557"/>
    <lineage>
        <taxon>Bacteria</taxon>
        <taxon>Bacillati</taxon>
        <taxon>Bacillota</taxon>
        <taxon>Bacilli</taxon>
        <taxon>Bacillales</taxon>
        <taxon>Paenibacillaceae</taxon>
        <taxon>Paenibacillus</taxon>
    </lineage>
</organism>
<comment type="catalytic activity">
    <reaction evidence="2">
        <text>4-amino-2-methyl-5-(phosphooxymethyl)pyrimidine + ATP = 4-amino-2-methyl-5-(diphosphooxymethyl)pyrimidine + ADP</text>
        <dbReference type="Rhea" id="RHEA:19893"/>
        <dbReference type="ChEBI" id="CHEBI:30616"/>
        <dbReference type="ChEBI" id="CHEBI:57841"/>
        <dbReference type="ChEBI" id="CHEBI:58354"/>
        <dbReference type="ChEBI" id="CHEBI:456216"/>
        <dbReference type="EC" id="2.7.4.7"/>
    </reaction>
</comment>
<dbReference type="GO" id="GO:0009228">
    <property type="term" value="P:thiamine biosynthetic process"/>
    <property type="evidence" value="ECO:0007669"/>
    <property type="project" value="UniProtKB-KW"/>
</dbReference>
<proteinExistence type="inferred from homology"/>
<comment type="similarity">
    <text evidence="4">Belongs to the ThiD family.</text>
</comment>
<evidence type="ECO:0000256" key="11">
    <source>
        <dbReference type="ARBA" id="ARBA00022840"/>
    </source>
</evidence>
<dbReference type="EC" id="2.7.1.49" evidence="5"/>
<dbReference type="PANTHER" id="PTHR20858:SF17">
    <property type="entry name" value="HYDROXYMETHYLPYRIMIDINE_PHOSPHOMETHYLPYRIMIDINE KINASE THI20-RELATED"/>
    <property type="match status" value="1"/>
</dbReference>
<dbReference type="CDD" id="cd01169">
    <property type="entry name" value="HMPP_kinase"/>
    <property type="match status" value="1"/>
</dbReference>
<evidence type="ECO:0000256" key="8">
    <source>
        <dbReference type="ARBA" id="ARBA00022679"/>
    </source>
</evidence>
<evidence type="ECO:0000256" key="14">
    <source>
        <dbReference type="ARBA" id="ARBA00042102"/>
    </source>
</evidence>
<evidence type="ECO:0000256" key="13">
    <source>
        <dbReference type="ARBA" id="ARBA00037917"/>
    </source>
</evidence>
<evidence type="ECO:0000256" key="12">
    <source>
        <dbReference type="ARBA" id="ARBA00022977"/>
    </source>
</evidence>
<protein>
    <recommendedName>
        <fullName evidence="7">Hydroxymethylpyrimidine/phosphomethylpyrimidine kinase</fullName>
        <ecNumber evidence="5">2.7.1.49</ecNumber>
        <ecNumber evidence="6">2.7.4.7</ecNumber>
    </recommendedName>
    <alternativeName>
        <fullName evidence="14">Hydroxymethylpyrimidine kinase</fullName>
    </alternativeName>
    <alternativeName>
        <fullName evidence="15">Hydroxymethylpyrimidine phosphate kinase</fullName>
    </alternativeName>
</protein>
<evidence type="ECO:0000259" key="16">
    <source>
        <dbReference type="Pfam" id="PF08543"/>
    </source>
</evidence>
<evidence type="ECO:0000256" key="9">
    <source>
        <dbReference type="ARBA" id="ARBA00022741"/>
    </source>
</evidence>
<dbReference type="InterPro" id="IPR029056">
    <property type="entry name" value="Ribokinase-like"/>
</dbReference>
<dbReference type="FunFam" id="3.40.1190.20:FF:000003">
    <property type="entry name" value="Phosphomethylpyrimidine kinase ThiD"/>
    <property type="match status" value="1"/>
</dbReference>
<evidence type="ECO:0000256" key="7">
    <source>
        <dbReference type="ARBA" id="ARBA00019161"/>
    </source>
</evidence>
<comment type="catalytic activity">
    <reaction evidence="1">
        <text>4-amino-5-hydroxymethyl-2-methylpyrimidine + ATP = 4-amino-2-methyl-5-(phosphooxymethyl)pyrimidine + ADP + H(+)</text>
        <dbReference type="Rhea" id="RHEA:23096"/>
        <dbReference type="ChEBI" id="CHEBI:15378"/>
        <dbReference type="ChEBI" id="CHEBI:16892"/>
        <dbReference type="ChEBI" id="CHEBI:30616"/>
        <dbReference type="ChEBI" id="CHEBI:58354"/>
        <dbReference type="ChEBI" id="CHEBI:456216"/>
        <dbReference type="EC" id="2.7.1.49"/>
    </reaction>
</comment>
<dbReference type="InterPro" id="IPR004399">
    <property type="entry name" value="HMP/HMP-P_kinase_dom"/>
</dbReference>
<dbReference type="GO" id="GO:0008972">
    <property type="term" value="F:phosphomethylpyrimidine kinase activity"/>
    <property type="evidence" value="ECO:0007669"/>
    <property type="project" value="UniProtKB-EC"/>
</dbReference>
<dbReference type="GO" id="GO:0005524">
    <property type="term" value="F:ATP binding"/>
    <property type="evidence" value="ECO:0007669"/>
    <property type="project" value="UniProtKB-KW"/>
</dbReference>
<dbReference type="OrthoDB" id="9810880at2"/>
<dbReference type="Pfam" id="PF08543">
    <property type="entry name" value="Phos_pyr_kin"/>
    <property type="match status" value="1"/>
</dbReference>
<dbReference type="NCBIfam" id="TIGR00097">
    <property type="entry name" value="HMP-P_kinase"/>
    <property type="match status" value="1"/>
</dbReference>
<reference evidence="17 18" key="1">
    <citation type="submission" date="2019-09" db="EMBL/GenBank/DDBJ databases">
        <title>Bacillus ochoae sp. nov., Paenibacillus whitsoniae sp. nov., Paenibacillus spiritus sp. nov. Isolated from the Mars Exploration Rover during spacecraft assembly.</title>
        <authorList>
            <person name="Seuylemezian A."/>
            <person name="Vaishampayan P."/>
        </authorList>
    </citation>
    <scope>NUCLEOTIDE SEQUENCE [LARGE SCALE GENOMIC DNA]</scope>
    <source>
        <strain evidence="17 18">MER_111</strain>
    </source>
</reference>
<name>A0A5J5G9A3_9BACL</name>
<dbReference type="EC" id="2.7.4.7" evidence="6"/>
<comment type="pathway">
    <text evidence="3">Cofactor biosynthesis; thiamine diphosphate biosynthesis; 4-amino-2-methyl-5-diphosphomethylpyrimidine from 5-amino-1-(5-phospho-D-ribosyl)imidazole: step 3/3.</text>
</comment>
<evidence type="ECO:0000256" key="10">
    <source>
        <dbReference type="ARBA" id="ARBA00022777"/>
    </source>
</evidence>
<evidence type="ECO:0000256" key="6">
    <source>
        <dbReference type="ARBA" id="ARBA00012963"/>
    </source>
</evidence>
<accession>A0A5J5G9A3</accession>
<keyword evidence="18" id="KW-1185">Reference proteome</keyword>
<keyword evidence="11" id="KW-0067">ATP-binding</keyword>
<keyword evidence="8 17" id="KW-0808">Transferase</keyword>
<dbReference type="EMBL" id="VYKK01000015">
    <property type="protein sequence ID" value="KAA9004259.1"/>
    <property type="molecule type" value="Genomic_DNA"/>
</dbReference>
<keyword evidence="10 17" id="KW-0418">Kinase</keyword>
<dbReference type="Gene3D" id="3.40.1190.20">
    <property type="match status" value="1"/>
</dbReference>
<evidence type="ECO:0000256" key="3">
    <source>
        <dbReference type="ARBA" id="ARBA00004769"/>
    </source>
</evidence>
<dbReference type="AlphaFoldDB" id="A0A5J5G9A3"/>
<evidence type="ECO:0000313" key="17">
    <source>
        <dbReference type="EMBL" id="KAA9004259.1"/>
    </source>
</evidence>
<keyword evidence="9" id="KW-0547">Nucleotide-binding</keyword>